<dbReference type="AlphaFoldDB" id="A0A6J4STE7"/>
<gene>
    <name evidence="2" type="ORF">AVDCRST_MAG44-1033</name>
</gene>
<name>A0A6J4STE7_9SPHN</name>
<accession>A0A6J4STE7</accession>
<evidence type="ECO:0000313" key="2">
    <source>
        <dbReference type="EMBL" id="CAA9504796.1"/>
    </source>
</evidence>
<feature type="region of interest" description="Disordered" evidence="1">
    <location>
        <begin position="1"/>
        <end position="75"/>
    </location>
</feature>
<sequence>DRQTRRRMARQPHRRPQHWRKGRHPWARRSRAGPPQRPGAGRRRAGRLGVQQVPGTPPPRPVLSLRRDPGFAVAL</sequence>
<organism evidence="2">
    <name type="scientific">uncultured Sphingomonas sp</name>
    <dbReference type="NCBI Taxonomy" id="158754"/>
    <lineage>
        <taxon>Bacteria</taxon>
        <taxon>Pseudomonadati</taxon>
        <taxon>Pseudomonadota</taxon>
        <taxon>Alphaproteobacteria</taxon>
        <taxon>Sphingomonadales</taxon>
        <taxon>Sphingomonadaceae</taxon>
        <taxon>Sphingomonas</taxon>
        <taxon>environmental samples</taxon>
    </lineage>
</organism>
<feature type="non-terminal residue" evidence="2">
    <location>
        <position position="1"/>
    </location>
</feature>
<feature type="non-terminal residue" evidence="2">
    <location>
        <position position="75"/>
    </location>
</feature>
<dbReference type="EMBL" id="CADCVY010000069">
    <property type="protein sequence ID" value="CAA9504796.1"/>
    <property type="molecule type" value="Genomic_DNA"/>
</dbReference>
<protein>
    <submittedName>
        <fullName evidence="2">Uncharacterized protein</fullName>
    </submittedName>
</protein>
<evidence type="ECO:0000256" key="1">
    <source>
        <dbReference type="SAM" id="MobiDB-lite"/>
    </source>
</evidence>
<feature type="compositionally biased region" description="Basic residues" evidence="1">
    <location>
        <begin position="1"/>
        <end position="31"/>
    </location>
</feature>
<reference evidence="2" key="1">
    <citation type="submission" date="2020-02" db="EMBL/GenBank/DDBJ databases">
        <authorList>
            <person name="Meier V. D."/>
        </authorList>
    </citation>
    <scope>NUCLEOTIDE SEQUENCE</scope>
    <source>
        <strain evidence="2">AVDCRST_MAG44</strain>
    </source>
</reference>
<proteinExistence type="predicted"/>